<evidence type="ECO:0000313" key="2">
    <source>
        <dbReference type="Proteomes" id="UP000292136"/>
    </source>
</evidence>
<evidence type="ECO:0008006" key="3">
    <source>
        <dbReference type="Google" id="ProtNLM"/>
    </source>
</evidence>
<reference evidence="1 2" key="1">
    <citation type="submission" date="2019-02" db="EMBL/GenBank/DDBJ databases">
        <title>Genomic Encyclopedia of Type Strains, Phase IV (KMG-IV): sequencing the most valuable type-strain genomes for metagenomic binning, comparative biology and taxonomic classification.</title>
        <authorList>
            <person name="Goeker M."/>
        </authorList>
    </citation>
    <scope>NUCLEOTIDE SEQUENCE [LARGE SCALE GENOMIC DNA]</scope>
    <source>
        <strain evidence="1 2">DSM 21223</strain>
    </source>
</reference>
<dbReference type="Proteomes" id="UP000292136">
    <property type="component" value="Unassembled WGS sequence"/>
</dbReference>
<dbReference type="EMBL" id="SHKM01000001">
    <property type="protein sequence ID" value="RZT89644.1"/>
    <property type="molecule type" value="Genomic_DNA"/>
</dbReference>
<sequence length="164" mass="19187">MRPLDLIRAFFSGSPFSRREREEVRSQINFCRVAAEWTAVRREVTAWVVDGRTPGPMWCERLPRLEERPLGRWIASGARRNFGDLGSFSDFARIHRQVCEDVRTIARAQAQGDEQEASRSFHHDFEPHYRELRSWLVHLADLFDAGCAQGMEEEFQFTQPAMMR</sequence>
<comment type="caution">
    <text evidence="1">The sequence shown here is derived from an EMBL/GenBank/DDBJ whole genome shotgun (WGS) entry which is preliminary data.</text>
</comment>
<protein>
    <recommendedName>
        <fullName evidence="3">Chemoreceptor zinc-binding domain-containing protein</fullName>
    </recommendedName>
</protein>
<dbReference type="RefSeq" id="WP_014237299.1">
    <property type="nucleotide sequence ID" value="NZ_SHKM01000001.1"/>
</dbReference>
<gene>
    <name evidence="1" type="ORF">EV678_0437</name>
</gene>
<accession>A0ABY0IQV9</accession>
<organism evidence="1 2">
    <name type="scientific">Azospira oryzae</name>
    <dbReference type="NCBI Taxonomy" id="146939"/>
    <lineage>
        <taxon>Bacteria</taxon>
        <taxon>Pseudomonadati</taxon>
        <taxon>Pseudomonadota</taxon>
        <taxon>Betaproteobacteria</taxon>
        <taxon>Rhodocyclales</taxon>
        <taxon>Rhodocyclaceae</taxon>
        <taxon>Azospira</taxon>
    </lineage>
</organism>
<keyword evidence="2" id="KW-1185">Reference proteome</keyword>
<proteinExistence type="predicted"/>
<name>A0ABY0IQV9_9RHOO</name>
<evidence type="ECO:0000313" key="1">
    <source>
        <dbReference type="EMBL" id="RZT89644.1"/>
    </source>
</evidence>